<dbReference type="PANTHER" id="PTHR34047:SF8">
    <property type="entry name" value="PROTEIN YKFC"/>
    <property type="match status" value="1"/>
</dbReference>
<dbReference type="InterPro" id="IPR000477">
    <property type="entry name" value="RT_dom"/>
</dbReference>
<dbReference type="CDD" id="cd00085">
    <property type="entry name" value="HNHc"/>
    <property type="match status" value="1"/>
</dbReference>
<dbReference type="InterPro" id="IPR043502">
    <property type="entry name" value="DNA/RNA_pol_sf"/>
</dbReference>
<evidence type="ECO:0000259" key="1">
    <source>
        <dbReference type="PROSITE" id="PS50878"/>
    </source>
</evidence>
<protein>
    <submittedName>
        <fullName evidence="2">Group II intron-encoded protein LtrA</fullName>
    </submittedName>
</protein>
<dbReference type="PANTHER" id="PTHR34047">
    <property type="entry name" value="NUCLEAR INTRON MATURASE 1, MITOCHONDRIAL-RELATED"/>
    <property type="match status" value="1"/>
</dbReference>
<dbReference type="SMART" id="SM00507">
    <property type="entry name" value="HNHc"/>
    <property type="match status" value="1"/>
</dbReference>
<dbReference type="PROSITE" id="PS50878">
    <property type="entry name" value="RT_POL"/>
    <property type="match status" value="1"/>
</dbReference>
<organism evidence="2 3">
    <name type="scientific">Bacillus paranthracis</name>
    <dbReference type="NCBI Taxonomy" id="2026186"/>
    <lineage>
        <taxon>Bacteria</taxon>
        <taxon>Bacillati</taxon>
        <taxon>Bacillota</taxon>
        <taxon>Bacilli</taxon>
        <taxon>Bacillales</taxon>
        <taxon>Bacillaceae</taxon>
        <taxon>Bacillus</taxon>
        <taxon>Bacillus cereus group</taxon>
    </lineage>
</organism>
<name>A0A9X8S5B4_9BACI</name>
<dbReference type="AlphaFoldDB" id="A0A9X8S5B4"/>
<reference evidence="2 3" key="1">
    <citation type="submission" date="2017-04" db="EMBL/GenBank/DDBJ databases">
        <authorList>
            <person name="Criscuolo A."/>
        </authorList>
    </citation>
    <scope>NUCLEOTIDE SEQUENCE [LARGE SCALE GENOMIC DNA]</scope>
    <source>
        <strain evidence="2">16-00221</strain>
    </source>
</reference>
<evidence type="ECO:0000313" key="2">
    <source>
        <dbReference type="EMBL" id="SMD71072.1"/>
    </source>
</evidence>
<gene>
    <name evidence="2" type="primary">ltrA_2</name>
    <name evidence="2" type="ORF">BACERE00221_00132</name>
</gene>
<sequence length="617" mass="71412">MTVTKESEKQAKKRNALRYNEYYDTQSIYDALYTNSLSKQKFSDLMPLILDERNILLAYRTIKRNGGSSTAGTNGHTIEYWERKSSRDLIDYIRHRLNNYQPQSVKRVYIPKGKGKTRPLGIPTIEDRLIQQCIKQILEPIAEAHFHPNSFGFRPNRRAEHAISTLARFINVSKLYYIVDIDIKGFFDNVNHGKLLKQMWALGIQDKNLIRVLSKMLKSEILGLGIPEKGTPQGGILSPLLSNIVLNELDWWISDQWATFKTKKTYRNKGGKDHSNKYRSLRDLSGLKEVYIVRYADDFKLACKDIHTANIMYHATQQWLNERLGLEISEDKSKITNVTKVSTEFLGFTFKARKKKDRYVAYSHMSNKAKEKAINLIKERLLELQKHPTPNTIGKYNATVLGLQNYYKIATHINSDMNEIAFKLSRAIKNRTKQISTGNGTPTKTYKRLYKNNYKIIYVKGLPLYQIADVQTRTPLGFNQSICNYTEQGRKLIHDNLKNYNMSIVYHLMRNPVTNMSVEYNDNRISLYIAQYGKCYVTGEELTPNTMECHHKTPKAKGGEDKYQNLVYVTVRVHKLIHATESQTIKKYLTLLHLDEAGQKKLNALRVKAGNEKIKFD</sequence>
<dbReference type="InterPro" id="IPR003615">
    <property type="entry name" value="HNH_nuc"/>
</dbReference>
<dbReference type="Gene3D" id="1.10.30.50">
    <property type="match status" value="1"/>
</dbReference>
<dbReference type="SUPFAM" id="SSF56672">
    <property type="entry name" value="DNA/RNA polymerases"/>
    <property type="match status" value="1"/>
</dbReference>
<feature type="domain" description="Reverse transcriptase" evidence="1">
    <location>
        <begin position="91"/>
        <end position="350"/>
    </location>
</feature>
<dbReference type="InterPro" id="IPR051083">
    <property type="entry name" value="GrpII_Intron_Splice-Mob/Def"/>
</dbReference>
<dbReference type="CDD" id="cd01651">
    <property type="entry name" value="RT_G2_intron"/>
    <property type="match status" value="1"/>
</dbReference>
<dbReference type="NCBIfam" id="TIGR04416">
    <property type="entry name" value="group_II_RT_mat"/>
    <property type="match status" value="1"/>
</dbReference>
<dbReference type="Proteomes" id="UP000194435">
    <property type="component" value="Unassembled WGS sequence"/>
</dbReference>
<dbReference type="RefSeq" id="WP_086717590.1">
    <property type="nucleotide sequence ID" value="NZ_FWZC01000014.1"/>
</dbReference>
<dbReference type="InterPro" id="IPR030931">
    <property type="entry name" value="Group_II_RT_mat"/>
</dbReference>
<evidence type="ECO:0000313" key="3">
    <source>
        <dbReference type="Proteomes" id="UP000194435"/>
    </source>
</evidence>
<comment type="caution">
    <text evidence="2">The sequence shown here is derived from an EMBL/GenBank/DDBJ whole genome shotgun (WGS) entry which is preliminary data.</text>
</comment>
<dbReference type="EMBL" id="FWZC01000014">
    <property type="protein sequence ID" value="SMD71072.1"/>
    <property type="molecule type" value="Genomic_DNA"/>
</dbReference>
<proteinExistence type="predicted"/>
<accession>A0A9X8S5B4</accession>
<dbReference type="Pfam" id="PF00078">
    <property type="entry name" value="RVT_1"/>
    <property type="match status" value="1"/>
</dbReference>